<name>A0AAN4Z132_9BILA</name>
<reference evidence="3" key="1">
    <citation type="submission" date="2022-10" db="EMBL/GenBank/DDBJ databases">
        <title>Genome assembly of Pristionchus species.</title>
        <authorList>
            <person name="Yoshida K."/>
            <person name="Sommer R.J."/>
        </authorList>
    </citation>
    <scope>NUCLEOTIDE SEQUENCE [LARGE SCALE GENOMIC DNA]</scope>
    <source>
        <strain evidence="3">RS5460</strain>
    </source>
</reference>
<feature type="region of interest" description="Disordered" evidence="1">
    <location>
        <begin position="113"/>
        <end position="168"/>
    </location>
</feature>
<sequence>PSLFEQQFTPLRTARQYSPARPDRSVAVIDEDTSAGSSQSPTQNRTPTTTSPRRTRLTTAVYQSSAAHPSHRRTISTPRKHMGEWEHKLDATQATSPMAAGRGVGLSTEHFPTAADLASPSGPRRPKNPLVLSDKLGPSTRPLGPTRSCSHLEPVQQQLQQQPHPSTRRTECFPVRRAMSEHSVQPSPVTSAILLANHYRGQGYVRPAAEAPAAPVTREPSSDPAIGLSEAVAVYTSPTATRRPSDAGLSSSPHLRKFEMPHTVVGKPAPKGSNNTQKNVTVVHNPEDYNEGEILKKTLTLEAKINGHMWNLAVTFALKAERANLIRFAPKRVRIDEQTLWEETENWSQTSLTPITGPRTAGRGSNSYDQLQSVAPSSLLQPAASTLPPPPMQTAARMMTRSQASKANEASTSSASSSSKRSVDKPKKGASKKSNSGEKKHNNGGDFI</sequence>
<dbReference type="AlphaFoldDB" id="A0AAN4Z132"/>
<accession>A0AAN4Z132</accession>
<feature type="region of interest" description="Disordered" evidence="1">
    <location>
        <begin position="344"/>
        <end position="448"/>
    </location>
</feature>
<comment type="caution">
    <text evidence="2">The sequence shown here is derived from an EMBL/GenBank/DDBJ whole genome shotgun (WGS) entry which is preliminary data.</text>
</comment>
<protein>
    <submittedName>
        <fullName evidence="2">Uncharacterized protein</fullName>
    </submittedName>
</protein>
<dbReference type="EMBL" id="BTRK01000001">
    <property type="protein sequence ID" value="GMR31359.1"/>
    <property type="molecule type" value="Genomic_DNA"/>
</dbReference>
<feature type="compositionally biased region" description="Low complexity" evidence="1">
    <location>
        <begin position="37"/>
        <end position="52"/>
    </location>
</feature>
<evidence type="ECO:0000256" key="1">
    <source>
        <dbReference type="SAM" id="MobiDB-lite"/>
    </source>
</evidence>
<feature type="region of interest" description="Disordered" evidence="1">
    <location>
        <begin position="1"/>
        <end position="56"/>
    </location>
</feature>
<gene>
    <name evidence="2" type="ORF">PMAYCL1PPCAC_01554</name>
</gene>
<evidence type="ECO:0000313" key="2">
    <source>
        <dbReference type="EMBL" id="GMR31359.1"/>
    </source>
</evidence>
<organism evidence="2 3">
    <name type="scientific">Pristionchus mayeri</name>
    <dbReference type="NCBI Taxonomy" id="1317129"/>
    <lineage>
        <taxon>Eukaryota</taxon>
        <taxon>Metazoa</taxon>
        <taxon>Ecdysozoa</taxon>
        <taxon>Nematoda</taxon>
        <taxon>Chromadorea</taxon>
        <taxon>Rhabditida</taxon>
        <taxon>Rhabditina</taxon>
        <taxon>Diplogasteromorpha</taxon>
        <taxon>Diplogasteroidea</taxon>
        <taxon>Neodiplogasteridae</taxon>
        <taxon>Pristionchus</taxon>
    </lineage>
</organism>
<dbReference type="Proteomes" id="UP001328107">
    <property type="component" value="Unassembled WGS sequence"/>
</dbReference>
<feature type="compositionally biased region" description="Basic residues" evidence="1">
    <location>
        <begin position="69"/>
        <end position="80"/>
    </location>
</feature>
<feature type="non-terminal residue" evidence="2">
    <location>
        <position position="1"/>
    </location>
</feature>
<evidence type="ECO:0000313" key="3">
    <source>
        <dbReference type="Proteomes" id="UP001328107"/>
    </source>
</evidence>
<keyword evidence="3" id="KW-1185">Reference proteome</keyword>
<feature type="compositionally biased region" description="Basic and acidic residues" evidence="1">
    <location>
        <begin position="435"/>
        <end position="448"/>
    </location>
</feature>
<feature type="region of interest" description="Disordered" evidence="1">
    <location>
        <begin position="61"/>
        <end position="80"/>
    </location>
</feature>
<feature type="compositionally biased region" description="Polar residues" evidence="1">
    <location>
        <begin position="363"/>
        <end position="384"/>
    </location>
</feature>
<feature type="compositionally biased region" description="Low complexity" evidence="1">
    <location>
        <begin position="404"/>
        <end position="420"/>
    </location>
</feature>
<proteinExistence type="predicted"/>
<feature type="compositionally biased region" description="Polar residues" evidence="1">
    <location>
        <begin position="1"/>
        <end position="10"/>
    </location>
</feature>